<keyword evidence="2" id="KW-1185">Reference proteome</keyword>
<evidence type="ECO:0000313" key="2">
    <source>
        <dbReference type="Proteomes" id="UP000287224"/>
    </source>
</evidence>
<dbReference type="AlphaFoldDB" id="A0A401ZGW4"/>
<evidence type="ECO:0000313" key="1">
    <source>
        <dbReference type="EMBL" id="GCE06107.1"/>
    </source>
</evidence>
<comment type="caution">
    <text evidence="1">The sequence shown here is derived from an EMBL/GenBank/DDBJ whole genome shotgun (WGS) entry which is preliminary data.</text>
</comment>
<accession>A0A401ZGW4</accession>
<proteinExistence type="predicted"/>
<organism evidence="1 2">
    <name type="scientific">Dictyobacter aurantiacus</name>
    <dbReference type="NCBI Taxonomy" id="1936993"/>
    <lineage>
        <taxon>Bacteria</taxon>
        <taxon>Bacillati</taxon>
        <taxon>Chloroflexota</taxon>
        <taxon>Ktedonobacteria</taxon>
        <taxon>Ktedonobacterales</taxon>
        <taxon>Dictyobacteraceae</taxon>
        <taxon>Dictyobacter</taxon>
    </lineage>
</organism>
<dbReference type="RefSeq" id="WP_126597083.1">
    <property type="nucleotide sequence ID" value="NZ_BIFQ01000001.1"/>
</dbReference>
<name>A0A401ZGW4_9CHLR</name>
<dbReference type="EMBL" id="BIFQ01000001">
    <property type="protein sequence ID" value="GCE06107.1"/>
    <property type="molecule type" value="Genomic_DNA"/>
</dbReference>
<dbReference type="Pfam" id="PF16257">
    <property type="entry name" value="UxaE"/>
    <property type="match status" value="1"/>
</dbReference>
<dbReference type="GO" id="GO:0016853">
    <property type="term" value="F:isomerase activity"/>
    <property type="evidence" value="ECO:0007669"/>
    <property type="project" value="InterPro"/>
</dbReference>
<dbReference type="Proteomes" id="UP000287224">
    <property type="component" value="Unassembled WGS sequence"/>
</dbReference>
<protein>
    <recommendedName>
        <fullName evidence="3">Tagaturonate/fructuronate epimerase</fullName>
    </recommendedName>
</protein>
<sequence>MFEQQPFTQVAESVTRHGDTTYALVNCDQPGDCQLLVRGVIDDFEGEALADGSLLGPRSAHNAAVLRQRLPWLQPAVLGLQTSAGFGDRLGIATPGHVLATRGTGVAPIYAQQSVRENTRTGRTPQQVVDDAMWGAFHAGWKEPWGADADHLKTLEDIPPFVAAGYTFYTIDPGEYVDDAADTDDAETLRRKVEQLPWSDLQATLEETSERYQRAFTLDDRTLTFTQEDLYKALGKYGGAVAHTARMARRLQELQGQRPFEMEMSVDETGTTTALLEHFYIASELKRLGVPFVSLAPRFVGRFEKGVGYIGDLDELTQNINGHASIMRYFDNSYKLSLHTGSDKFEVYPIAMQATGGLVHLKTAGTSYLEALRLIASIDRPLFREIWDFTREHYENDRRTYHVSAILSETLPAEHLTDEQLPELLNQFGPRQILHVTFGSVLDTYGADLQRILRAHLPEYYTYIQRHFDKHLAPFKQQTR</sequence>
<reference evidence="2" key="1">
    <citation type="submission" date="2018-12" db="EMBL/GenBank/DDBJ databases">
        <title>Tengunoibacter tsumagoiensis gen. nov., sp. nov., Dictyobacter kobayashii sp. nov., D. alpinus sp. nov., and D. joshuensis sp. nov. and description of Dictyobacteraceae fam. nov. within the order Ktedonobacterales isolated from Tengu-no-mugimeshi.</title>
        <authorList>
            <person name="Wang C.M."/>
            <person name="Zheng Y."/>
            <person name="Sakai Y."/>
            <person name="Toyoda A."/>
            <person name="Minakuchi Y."/>
            <person name="Abe K."/>
            <person name="Yokota A."/>
            <person name="Yabe S."/>
        </authorList>
    </citation>
    <scope>NUCLEOTIDE SEQUENCE [LARGE SCALE GENOMIC DNA]</scope>
    <source>
        <strain evidence="2">S-27</strain>
    </source>
</reference>
<gene>
    <name evidence="1" type="ORF">KDAU_34360</name>
</gene>
<evidence type="ECO:0008006" key="3">
    <source>
        <dbReference type="Google" id="ProtNLM"/>
    </source>
</evidence>
<dbReference type="InterPro" id="IPR032586">
    <property type="entry name" value="UxaE"/>
</dbReference>
<dbReference type="OrthoDB" id="9797992at2"/>